<dbReference type="RefSeq" id="WP_343847141.1">
    <property type="nucleotide sequence ID" value="NZ_BAAAEI010000023.1"/>
</dbReference>
<accession>A0ABN0XR75</accession>
<reference evidence="4 5" key="1">
    <citation type="journal article" date="2019" name="Int. J. Syst. Evol. Microbiol.">
        <title>The Global Catalogue of Microorganisms (GCM) 10K type strain sequencing project: providing services to taxonomists for standard genome sequencing and annotation.</title>
        <authorList>
            <consortium name="The Broad Institute Genomics Platform"/>
            <consortium name="The Broad Institute Genome Sequencing Center for Infectious Disease"/>
            <person name="Wu L."/>
            <person name="Ma J."/>
        </authorList>
    </citation>
    <scope>NUCLEOTIDE SEQUENCE [LARGE SCALE GENOMIC DNA]</scope>
    <source>
        <strain evidence="4 5">JCM 13378</strain>
    </source>
</reference>
<keyword evidence="5" id="KW-1185">Reference proteome</keyword>
<dbReference type="SUPFAM" id="SSF51569">
    <property type="entry name" value="Aldolase"/>
    <property type="match status" value="1"/>
</dbReference>
<dbReference type="InterPro" id="IPR002220">
    <property type="entry name" value="DapA-like"/>
</dbReference>
<sequence length="297" mass="32119">MFTGLCAFPLTPFRDECIDFQAFEKLLSRLTDAKVDSICAMGSTGLYPYLDHAEFQSVAEKTVALADGIPVMVGIGALRTKDVLQKAYLAQQAGVKAVLLAPVSYHPLTEAEVYNLYAKVSAELSVPLCVYENPGVTQFTFSDELYAEVARLNNVAAIKIPGMPFANAQGAERLARLRSIVPANMAIGVSGDKFAVAGLQAGCDLWLSVVGGLFPQTAMRIVQAIKDHQAVLAIQWAEQLEPLWQLFVRNWGGMRVMATAADILGITESNCLPQPLQPLTSAERASLETLLTQLNLS</sequence>
<gene>
    <name evidence="4" type="ORF">GCM10009092_38920</name>
</gene>
<keyword evidence="2 3" id="KW-0456">Lyase</keyword>
<dbReference type="Pfam" id="PF00701">
    <property type="entry name" value="DHDPS"/>
    <property type="match status" value="1"/>
</dbReference>
<dbReference type="PANTHER" id="PTHR12128:SF66">
    <property type="entry name" value="4-HYDROXY-2-OXOGLUTARATE ALDOLASE, MITOCHONDRIAL"/>
    <property type="match status" value="1"/>
</dbReference>
<dbReference type="PANTHER" id="PTHR12128">
    <property type="entry name" value="DIHYDRODIPICOLINATE SYNTHASE"/>
    <property type="match status" value="1"/>
</dbReference>
<dbReference type="InterPro" id="IPR013785">
    <property type="entry name" value="Aldolase_TIM"/>
</dbReference>
<dbReference type="SMART" id="SM01130">
    <property type="entry name" value="DHDPS"/>
    <property type="match status" value="1"/>
</dbReference>
<evidence type="ECO:0000313" key="5">
    <source>
        <dbReference type="Proteomes" id="UP001501757"/>
    </source>
</evidence>
<dbReference type="EMBL" id="BAAAEI010000023">
    <property type="protein sequence ID" value="GAA0370820.1"/>
    <property type="molecule type" value="Genomic_DNA"/>
</dbReference>
<proteinExistence type="inferred from homology"/>
<comment type="similarity">
    <text evidence="1 3">Belongs to the DapA family.</text>
</comment>
<dbReference type="CDD" id="cd00408">
    <property type="entry name" value="DHDPS-like"/>
    <property type="match status" value="1"/>
</dbReference>
<name>A0ABN0XR75_9ALTE</name>
<dbReference type="Proteomes" id="UP001501757">
    <property type="component" value="Unassembled WGS sequence"/>
</dbReference>
<organism evidence="4 5">
    <name type="scientific">Bowmanella denitrificans</name>
    <dbReference type="NCBI Taxonomy" id="366582"/>
    <lineage>
        <taxon>Bacteria</taxon>
        <taxon>Pseudomonadati</taxon>
        <taxon>Pseudomonadota</taxon>
        <taxon>Gammaproteobacteria</taxon>
        <taxon>Alteromonadales</taxon>
        <taxon>Alteromonadaceae</taxon>
        <taxon>Bowmanella</taxon>
    </lineage>
</organism>
<evidence type="ECO:0000313" key="4">
    <source>
        <dbReference type="EMBL" id="GAA0370820.1"/>
    </source>
</evidence>
<comment type="caution">
    <text evidence="4">The sequence shown here is derived from an EMBL/GenBank/DDBJ whole genome shotgun (WGS) entry which is preliminary data.</text>
</comment>
<evidence type="ECO:0000256" key="2">
    <source>
        <dbReference type="ARBA" id="ARBA00023239"/>
    </source>
</evidence>
<evidence type="ECO:0000256" key="3">
    <source>
        <dbReference type="PIRNR" id="PIRNR001365"/>
    </source>
</evidence>
<dbReference type="PIRSF" id="PIRSF001365">
    <property type="entry name" value="DHDPS"/>
    <property type="match status" value="1"/>
</dbReference>
<evidence type="ECO:0000256" key="1">
    <source>
        <dbReference type="ARBA" id="ARBA00007592"/>
    </source>
</evidence>
<protein>
    <submittedName>
        <fullName evidence="4">Dihydrodipicolinate synthase family protein</fullName>
    </submittedName>
</protein>
<dbReference type="Gene3D" id="3.20.20.70">
    <property type="entry name" value="Aldolase class I"/>
    <property type="match status" value="1"/>
</dbReference>